<accession>A0ABQ7JGA3</accession>
<sequence>MLENNPFEFSRRLNNLPFPNREGKGYASQGKGYPSLYPESALIKRNSSCHSSEGALDHASPQASTRAPSAGAPIMDGRGEDPSHNASRTKIDLTLSTTDSASIVSHRHAFYIIFLTWEKIRCWLPVIICLLFSMPGGSMHCFGNITIYIASYLRIHADEAIRYSDVQWIYAVQAIMQGIATPLGGKLEAYVGVRLAALASSLTLCLSLIFSYFATSYNLLLLTYGVLFGIGNGLLYVLPLSLALKWQPEHKGVVTGLYFFARGVILSFVSPWQTWYVNPLNKTPTYFPFHSNEQYYVEESILQNVPYVFLWMGIGFAVLQLFCLFFMHDPKQNDMDMPKNNIPDRLQEITLPKNNLTLTIFQILTYQQFWVLWLILFCNWQSVCFVNGYWKIIGQVDFGITDSSLAYLGGLVAIVNSMSRIVWGRAMDLCGFRASMSLFCFGFSGFLCIIPICKQLGSTVMMISYHITLYFLKILDAGAFTIVAPEVSNIFGENNFSTVFGLLYTARAVGTAVSAIIITSLYDRIGGVGLCLAMASFTVFAGIINLSMILKPLPSGEESSKGKYLRNDKT</sequence>
<feature type="transmembrane region" description="Helical" evidence="7">
    <location>
        <begin position="256"/>
        <end position="275"/>
    </location>
</feature>
<name>A0ABQ7JGA3_9APIC</name>
<dbReference type="InterPro" id="IPR036259">
    <property type="entry name" value="MFS_trans_sf"/>
</dbReference>
<keyword evidence="2" id="KW-0813">Transport</keyword>
<comment type="caution">
    <text evidence="8">The sequence shown here is derived from an EMBL/GenBank/DDBJ whole genome shotgun (WGS) entry which is preliminary data.</text>
</comment>
<protein>
    <submittedName>
        <fullName evidence="8">Transporter, major facilitator family protein</fullName>
    </submittedName>
</protein>
<evidence type="ECO:0000313" key="9">
    <source>
        <dbReference type="Proteomes" id="UP000823046"/>
    </source>
</evidence>
<evidence type="ECO:0000256" key="6">
    <source>
        <dbReference type="SAM" id="MobiDB-lite"/>
    </source>
</evidence>
<feature type="transmembrane region" description="Helical" evidence="7">
    <location>
        <begin position="221"/>
        <end position="244"/>
    </location>
</feature>
<feature type="transmembrane region" description="Helical" evidence="7">
    <location>
        <begin position="195"/>
        <end position="215"/>
    </location>
</feature>
<feature type="transmembrane region" description="Helical" evidence="7">
    <location>
        <begin position="496"/>
        <end position="519"/>
    </location>
</feature>
<evidence type="ECO:0000256" key="7">
    <source>
        <dbReference type="SAM" id="Phobius"/>
    </source>
</evidence>
<feature type="transmembrane region" description="Helical" evidence="7">
    <location>
        <begin position="435"/>
        <end position="457"/>
    </location>
</feature>
<feature type="transmembrane region" description="Helical" evidence="7">
    <location>
        <begin position="370"/>
        <end position="392"/>
    </location>
</feature>
<dbReference type="InterPro" id="IPR011701">
    <property type="entry name" value="MFS"/>
</dbReference>
<evidence type="ECO:0000313" key="8">
    <source>
        <dbReference type="EMBL" id="KAF8822685.1"/>
    </source>
</evidence>
<feature type="non-terminal residue" evidence="8">
    <location>
        <position position="570"/>
    </location>
</feature>
<keyword evidence="5 7" id="KW-0472">Membrane</keyword>
<dbReference type="PANTHER" id="PTHR43385">
    <property type="entry name" value="RIBOFLAVIN TRANSPORTER RIBJ"/>
    <property type="match status" value="1"/>
</dbReference>
<dbReference type="PANTHER" id="PTHR43385:SF1">
    <property type="entry name" value="RIBOFLAVIN TRANSPORTER RIBJ"/>
    <property type="match status" value="1"/>
</dbReference>
<feature type="transmembrane region" description="Helical" evidence="7">
    <location>
        <begin position="525"/>
        <end position="546"/>
    </location>
</feature>
<proteinExistence type="predicted"/>
<dbReference type="SUPFAM" id="SSF103473">
    <property type="entry name" value="MFS general substrate transporter"/>
    <property type="match status" value="1"/>
</dbReference>
<keyword evidence="9" id="KW-1185">Reference proteome</keyword>
<dbReference type="InterPro" id="IPR052983">
    <property type="entry name" value="MFS_Riboflavin_Transporter"/>
</dbReference>
<evidence type="ECO:0000256" key="1">
    <source>
        <dbReference type="ARBA" id="ARBA00004141"/>
    </source>
</evidence>
<gene>
    <name evidence="8" type="ORF">IE077_003108</name>
</gene>
<dbReference type="Pfam" id="PF07690">
    <property type="entry name" value="MFS_1"/>
    <property type="match status" value="1"/>
</dbReference>
<evidence type="ECO:0000256" key="2">
    <source>
        <dbReference type="ARBA" id="ARBA00022448"/>
    </source>
</evidence>
<dbReference type="EMBL" id="JADAQX010000031">
    <property type="protein sequence ID" value="KAF8822685.1"/>
    <property type="molecule type" value="Genomic_DNA"/>
</dbReference>
<feature type="region of interest" description="Disordered" evidence="6">
    <location>
        <begin position="51"/>
        <end position="90"/>
    </location>
</feature>
<reference evidence="8 9" key="1">
    <citation type="journal article" date="2020" name="bioRxiv">
        <title>Metabolic contributions of an alphaproteobacterial endosymbiont in the apicomplexan Cardiosporidium cionae.</title>
        <authorList>
            <person name="Hunter E.S."/>
            <person name="Paight C.J."/>
            <person name="Lane C.E."/>
        </authorList>
    </citation>
    <scope>NUCLEOTIDE SEQUENCE [LARGE SCALE GENOMIC DNA]</scope>
    <source>
        <strain evidence="8">ESH_2018</strain>
    </source>
</reference>
<keyword evidence="4 7" id="KW-1133">Transmembrane helix</keyword>
<dbReference type="Gene3D" id="1.20.1250.20">
    <property type="entry name" value="MFS general substrate transporter like domains"/>
    <property type="match status" value="2"/>
</dbReference>
<evidence type="ECO:0000256" key="4">
    <source>
        <dbReference type="ARBA" id="ARBA00022989"/>
    </source>
</evidence>
<feature type="transmembrane region" description="Helical" evidence="7">
    <location>
        <begin position="308"/>
        <end position="327"/>
    </location>
</feature>
<evidence type="ECO:0000256" key="5">
    <source>
        <dbReference type="ARBA" id="ARBA00023136"/>
    </source>
</evidence>
<evidence type="ECO:0000256" key="3">
    <source>
        <dbReference type="ARBA" id="ARBA00022692"/>
    </source>
</evidence>
<comment type="subcellular location">
    <subcellularLocation>
        <location evidence="1">Membrane</location>
        <topology evidence="1">Multi-pass membrane protein</topology>
    </subcellularLocation>
</comment>
<keyword evidence="3 7" id="KW-0812">Transmembrane</keyword>
<feature type="transmembrane region" description="Helical" evidence="7">
    <location>
        <begin position="404"/>
        <end position="423"/>
    </location>
</feature>
<dbReference type="Proteomes" id="UP000823046">
    <property type="component" value="Unassembled WGS sequence"/>
</dbReference>
<organism evidence="8 9">
    <name type="scientific">Cardiosporidium cionae</name>
    <dbReference type="NCBI Taxonomy" id="476202"/>
    <lineage>
        <taxon>Eukaryota</taxon>
        <taxon>Sar</taxon>
        <taxon>Alveolata</taxon>
        <taxon>Apicomplexa</taxon>
        <taxon>Aconoidasida</taxon>
        <taxon>Nephromycida</taxon>
        <taxon>Cardiosporidium</taxon>
    </lineage>
</organism>
<feature type="region of interest" description="Disordered" evidence="6">
    <location>
        <begin position="1"/>
        <end position="32"/>
    </location>
</feature>